<keyword evidence="3" id="KW-1185">Reference proteome</keyword>
<feature type="region of interest" description="Disordered" evidence="1">
    <location>
        <begin position="267"/>
        <end position="302"/>
    </location>
</feature>
<gene>
    <name evidence="2" type="ORF">P4O66_005684</name>
</gene>
<dbReference type="Pfam" id="PF15261">
    <property type="entry name" value="JHY"/>
    <property type="match status" value="1"/>
</dbReference>
<reference evidence="2" key="1">
    <citation type="submission" date="2023-03" db="EMBL/GenBank/DDBJ databases">
        <title>Electrophorus voltai genome.</title>
        <authorList>
            <person name="Bian C."/>
        </authorList>
    </citation>
    <scope>NUCLEOTIDE SEQUENCE</scope>
    <source>
        <strain evidence="2">CB-2022</strain>
        <tissue evidence="2">Muscle</tissue>
    </source>
</reference>
<comment type="caution">
    <text evidence="2">The sequence shown here is derived from an EMBL/GenBank/DDBJ whole genome shotgun (WGS) entry which is preliminary data.</text>
</comment>
<dbReference type="PANTHER" id="PTHR14726:SF1">
    <property type="entry name" value="JHY PROTEIN HOMOLOG"/>
    <property type="match status" value="1"/>
</dbReference>
<organism evidence="2 3">
    <name type="scientific">Electrophorus voltai</name>
    <dbReference type="NCBI Taxonomy" id="2609070"/>
    <lineage>
        <taxon>Eukaryota</taxon>
        <taxon>Metazoa</taxon>
        <taxon>Chordata</taxon>
        <taxon>Craniata</taxon>
        <taxon>Vertebrata</taxon>
        <taxon>Euteleostomi</taxon>
        <taxon>Actinopterygii</taxon>
        <taxon>Neopterygii</taxon>
        <taxon>Teleostei</taxon>
        <taxon>Ostariophysi</taxon>
        <taxon>Gymnotiformes</taxon>
        <taxon>Gymnotoidei</taxon>
        <taxon>Gymnotidae</taxon>
        <taxon>Electrophorus</taxon>
    </lineage>
</organism>
<feature type="compositionally biased region" description="Basic and acidic residues" evidence="1">
    <location>
        <begin position="277"/>
        <end position="293"/>
    </location>
</feature>
<proteinExistence type="predicted"/>
<sequence>MSLSLDSCAESEDMTARESCDYVVRQQKESNKQYNGEERSISTDKLNSVATHSRKARQTRPTVDIVERNKATLGVKSHQQGSYLKAYDQKGWRTEDAHQPTEPAVDTGNTDIQGSPDNALDPELMWIQKTQKLKIHKERSDRPRPKIHRSGPGAHVHHPVERRTSRRGQQVPTPAENRMLIPPDPTSISDLPRHQPFPGAPKVHLNINANALAKPAEPLLSGQLHEQVFSFAPPHLTQWRIRPDGYTLPSINPASDAVDLMGSAPQVSVSRTKPGNHHMDRNHLQGTGRRLDDEPGLTEGTTVINNNSIRASPKWPAFEETSNIIAPTVMLFNEESGLSDYVLTMYNGAYAVLPPIGGPTASDMVPCNAGPALNTIPRSNSEGYLAQLEKQRQFKPQTTYKAGLLRCSFAFNDSLFVPRQHAACRCGSMRSGLAHHQARQVARAATQTQAKLLGSTPAICFQGKCQMARVAMAEKHPVYTLKDYRTLNQEVKLGGLGPSYTVTEEVAKKIKRQKLYSNVIREQNKKISTIPFLPDRNPLGSGNKGDIPRNKALEYAKTIMKPKAPQQWRERPQEKHEKALEHPAILQLGLDLSQLAALDMLRKRHEEEKQAVAHFTSHHTNSSAPSVNTH</sequence>
<dbReference type="Proteomes" id="UP001239994">
    <property type="component" value="Unassembled WGS sequence"/>
</dbReference>
<feature type="region of interest" description="Disordered" evidence="1">
    <location>
        <begin position="92"/>
        <end position="120"/>
    </location>
</feature>
<feature type="region of interest" description="Disordered" evidence="1">
    <location>
        <begin position="609"/>
        <end position="630"/>
    </location>
</feature>
<feature type="compositionally biased region" description="Polar residues" evidence="1">
    <location>
        <begin position="107"/>
        <end position="116"/>
    </location>
</feature>
<dbReference type="AlphaFoldDB" id="A0AAD8ZN30"/>
<dbReference type="PANTHER" id="PTHR14726">
    <property type="entry name" value="JHY PROTEIN HOMOLOG"/>
    <property type="match status" value="1"/>
</dbReference>
<dbReference type="GO" id="GO:0035082">
    <property type="term" value="P:axoneme assembly"/>
    <property type="evidence" value="ECO:0007669"/>
    <property type="project" value="TreeGrafter"/>
</dbReference>
<feature type="compositionally biased region" description="Polar residues" evidence="1">
    <location>
        <begin position="618"/>
        <end position="630"/>
    </location>
</feature>
<name>A0AAD8ZN30_9TELE</name>
<accession>A0AAD8ZN30</accession>
<dbReference type="EMBL" id="JAROKS010000010">
    <property type="protein sequence ID" value="KAK1800450.1"/>
    <property type="molecule type" value="Genomic_DNA"/>
</dbReference>
<feature type="compositionally biased region" description="Basic and acidic residues" evidence="1">
    <location>
        <begin position="28"/>
        <end position="42"/>
    </location>
</feature>
<feature type="region of interest" description="Disordered" evidence="1">
    <location>
        <begin position="134"/>
        <end position="183"/>
    </location>
</feature>
<protein>
    <submittedName>
        <fullName evidence="2">Uncharacterized protein</fullName>
    </submittedName>
</protein>
<feature type="region of interest" description="Disordered" evidence="1">
    <location>
        <begin position="28"/>
        <end position="61"/>
    </location>
</feature>
<evidence type="ECO:0000313" key="3">
    <source>
        <dbReference type="Proteomes" id="UP001239994"/>
    </source>
</evidence>
<dbReference type="InterPro" id="IPR027968">
    <property type="entry name" value="JHY"/>
</dbReference>
<evidence type="ECO:0000256" key="1">
    <source>
        <dbReference type="SAM" id="MobiDB-lite"/>
    </source>
</evidence>
<evidence type="ECO:0000313" key="2">
    <source>
        <dbReference type="EMBL" id="KAK1800450.1"/>
    </source>
</evidence>